<evidence type="ECO:0000313" key="4">
    <source>
        <dbReference type="Proteomes" id="UP000823928"/>
    </source>
</evidence>
<feature type="coiled-coil region" evidence="1">
    <location>
        <begin position="545"/>
        <end position="587"/>
    </location>
</feature>
<protein>
    <recommendedName>
        <fullName evidence="2">VWFA domain-containing protein</fullName>
    </recommendedName>
</protein>
<dbReference type="PANTHER" id="PTHR32114">
    <property type="entry name" value="ABC TRANSPORTER ABCH.3"/>
    <property type="match status" value="1"/>
</dbReference>
<dbReference type="Proteomes" id="UP000823928">
    <property type="component" value="Unassembled WGS sequence"/>
</dbReference>
<name>A0A9D1JMS0_9BACT</name>
<evidence type="ECO:0000313" key="3">
    <source>
        <dbReference type="EMBL" id="HIS35779.1"/>
    </source>
</evidence>
<feature type="coiled-coil region" evidence="1">
    <location>
        <begin position="1803"/>
        <end position="1877"/>
    </location>
</feature>
<accession>A0A9D1JMS0</accession>
<comment type="caution">
    <text evidence="3">The sequence shown here is derived from an EMBL/GenBank/DDBJ whole genome shotgun (WGS) entry which is preliminary data.</text>
</comment>
<feature type="coiled-coil region" evidence="1">
    <location>
        <begin position="1634"/>
        <end position="1687"/>
    </location>
</feature>
<proteinExistence type="predicted"/>
<dbReference type="Gene3D" id="1.10.287.1490">
    <property type="match status" value="1"/>
</dbReference>
<evidence type="ECO:0000256" key="1">
    <source>
        <dbReference type="SAM" id="Coils"/>
    </source>
</evidence>
<feature type="domain" description="VWFA" evidence="2">
    <location>
        <begin position="1363"/>
        <end position="1651"/>
    </location>
</feature>
<reference evidence="3" key="2">
    <citation type="journal article" date="2021" name="PeerJ">
        <title>Extensive microbial diversity within the chicken gut microbiome revealed by metagenomics and culture.</title>
        <authorList>
            <person name="Gilroy R."/>
            <person name="Ravi A."/>
            <person name="Getino M."/>
            <person name="Pursley I."/>
            <person name="Horton D.L."/>
            <person name="Alikhan N.F."/>
            <person name="Baker D."/>
            <person name="Gharbi K."/>
            <person name="Hall N."/>
            <person name="Watson M."/>
            <person name="Adriaenssens E.M."/>
            <person name="Foster-Nyarko E."/>
            <person name="Jarju S."/>
            <person name="Secka A."/>
            <person name="Antonio M."/>
            <person name="Oren A."/>
            <person name="Chaudhuri R.R."/>
            <person name="La Ragione R."/>
            <person name="Hildebrand F."/>
            <person name="Pallen M.J."/>
        </authorList>
    </citation>
    <scope>NUCLEOTIDE SEQUENCE</scope>
    <source>
        <strain evidence="3">6276</strain>
    </source>
</reference>
<organism evidence="3 4">
    <name type="scientific">Candidatus Scatousia excrementigallinarum</name>
    <dbReference type="NCBI Taxonomy" id="2840935"/>
    <lineage>
        <taxon>Bacteria</taxon>
        <taxon>Candidatus Scatousia</taxon>
    </lineage>
</organism>
<evidence type="ECO:0000259" key="2">
    <source>
        <dbReference type="PROSITE" id="PS50234"/>
    </source>
</evidence>
<reference evidence="3" key="1">
    <citation type="submission" date="2020-10" db="EMBL/GenBank/DDBJ databases">
        <authorList>
            <person name="Gilroy R."/>
        </authorList>
    </citation>
    <scope>NUCLEOTIDE SEQUENCE</scope>
    <source>
        <strain evidence="3">6276</strain>
    </source>
</reference>
<gene>
    <name evidence="3" type="ORF">IAC10_04015</name>
</gene>
<dbReference type="PROSITE" id="PS50234">
    <property type="entry name" value="VWFA"/>
    <property type="match status" value="1"/>
</dbReference>
<sequence length="1880" mass="212257">MTQNAEDFNRILNEINAKIDYMASHNDKQAIDMLLDQVRTLEKTFNDSLMNFNFEKQTIFDNIQKEISSIIQKSSILKDLFPQEDNTKFEKVENTINSNLSRVHNDLSDTIKQDFNQIAQGIGALYSRIENLKNSLDDTQGLESLKEDFNILGNRMIEIRNELKQSSGESLAAIIENINKNDNNLNSLRADLDSNIQAVNQKLQMSTDNLTDFKQSIADNLTNYLNSIKQLFASFSEEMHSHQESISSDIFNKKLQELDILSGDINKLSENLNLNEESYKVLLNSKVQELYNYLKTLEDILSSTNISVGNSIAEITEVKSSIAATTAKLDDIYTKLSAQLDSASLKSDDIKNIVSEKFKNLDSSLYSMEDNIVKEFSVSMGHIEQVKDDINDSVSANINEIKAILEYMEANTARESAGISEKLENNDSKITSGLGTIIDKVTDISDKSALYAAEAKELTSKKIEEIQNYLNNLESIISSTSLNLDSSLTEITDIKEYIANTSLKLDDIGSSIVNNLSKGAENIADVKNIFSLRLDSITSKLFTMEDNLTKEIANKISAFEQAKDEAASGVNNNINELKTIIECLRANISQSSSNLADKITNFESIILQKLDDLTAENDKQNTASDEIKSVLENISIELQKTQSQIAGIEIPEQDSGISDEIAEVKYILNDFGNAFAGKFEEISEQQNEHKNNSDEIKSILNNVSYEIQKTQSQIADIKIPQQDNNISNELADVKSAIGELTQTSINFSDKINEFGSTFVEKFDEISDQNENQKTNTEELKLILNNISDEIQKTRVQIESIEIPEPDTNINAELTDMKSALGEMAQTSINFSDKINEFGKTFVEKFDEVTTRQDEQKNNSAEIKTLLDYISDEIEKTQGNISETLMHTAKSREDIFVRIEDVKDHISAIKLAIADLNTETGDKITEKLFAIEAKLYDSSENYEQNLTQLQTKLGEYISNVELISEETNSKLAESASEFVDIKSNLNEIQDKLTYLNTDQKSFFEENLTSIVEKIDDVTKDLTAHREEIKLDIKDVVRENIMFVDKGLEYLTMTLDEIKSRQSETGDDVVNTVANSIGDIRQEIELLNTDINEVYQTKTDAIIKEFEPLKSAILDFTSFDFNEIITEIKNQIELSYLNLLQELNKNLIENHDTYINIENTYKDVVSRCASLQECIDDFSKNNLELINSTIAGLDLNVRSNLEKTDAFLSEWKTYASNLDKKLSENCKELEHSLLNVLDELQKTIDEKVKAGSSELKDFLAVMLNNEDLMITIESINSDIANQIEAFKSIIDGKNKTLESSISNIEKNVNEKLSAIQLDLMSKPDEDEQLTKFANLIKAALQDLQSSVNSKLDSLSTNDNTEVTSGLVKLIDSLKELHSKVDILAMTDDSEIREDISEIAEKLNKTSETDNKISEMLEALHSKVDILAMTDDSEIREDISEIAEKLNKTSQTDSKISEMLEALHTKVDVLAVTDDSEIREDISEIAEKLNKTSQTDSKISEMLEALHTKVDVLAMTDDSNLHDEVADVKNLIKEQKKLFDTFENSKKAQEIDNYLQNLLNEINKIDLEKNTQDIKEAVMSAILSVTDQITFVEETEEIKDFVEEKTNAINQTLIDVKKQLNNIASSNSDMDLYSYTLQDVESDIAKLRLALNEISSSNAADEVGVISSNINRIAKSIEDLRTTLTEEQNDELKGDFGKLNEDILSISARTNKLLLNSDESYRVICDSMEEFNRRTDYLQEQLDSINSKNLENQLVQIDRKVNATMSSSKVLENVMMYLGEWMDGTTDIVNSIYDKTSKTAAFQKALEELKENIPEKQELIDIIENKFEEQQTRIDRLEKKLEKVIIMLEEREAGTIQEKVDNIETQLAKLSSNIEKLTSYVDE</sequence>
<dbReference type="InterPro" id="IPR002035">
    <property type="entry name" value="VWF_A"/>
</dbReference>
<dbReference type="PANTHER" id="PTHR32114:SF2">
    <property type="entry name" value="ABC TRANSPORTER ABCH.3"/>
    <property type="match status" value="1"/>
</dbReference>
<dbReference type="EMBL" id="DVIU01000082">
    <property type="protein sequence ID" value="HIS35779.1"/>
    <property type="molecule type" value="Genomic_DNA"/>
</dbReference>
<keyword evidence="1" id="KW-0175">Coiled coil</keyword>